<dbReference type="Proteomes" id="UP000694251">
    <property type="component" value="Chromosome 5"/>
</dbReference>
<evidence type="ECO:0000256" key="3">
    <source>
        <dbReference type="ARBA" id="ARBA00023125"/>
    </source>
</evidence>
<feature type="compositionally biased region" description="Basic and acidic residues" evidence="6">
    <location>
        <begin position="575"/>
        <end position="585"/>
    </location>
</feature>
<sequence length="619" mass="71222">MFGGGVPEQIHRFIASPPPPPPLPPHQPAAERSLPFPVSFSSFNTNHQPQHMLSLDSRKIIHHHHHHHHHDIKDGGATTGEWIGQTDHDDSDNHHQHHHHHPWCSDEVLALLRFRSTVENWFPEFTWEHTSRKLAEVGFKRSPQECKEKFEEEERRYFNSNNNNNNNTNDHQHIGNYNNKGNNYRIFSEVEEFYHHGHDNEHVSSEVGDNQNKRTNLVEGKGNVGETVQDLMAEDKLRDQDQGQVEEASMENQRNSIEVGKVGNVEDDAKSSSSSSLMMIMKEKKRKKRKKEKERFGVLKGFCEGLVRNMIAQQEEMHKKLLEDMVKKEEEKIAREEAWKKQEIERVNKEVEIRAQEQAMASDRNTNIIKFISKFTDHDLDVVQNPTSPSQDSSSLALRKTQGRRKFQTSSSLLPQTLTPHNLLTIDKSLEPFSTKTLKPKNQNPKPPKSDDKSDLGKRWPKDEVLALINIRRSISNMNDDDHKDENSLSTSSKAVPLWERISKKMLEIGYKRSAKRCKEKWENINKYFRKTKDVNKKRPLDSRTCPYFHQLTALYSQPPTGTTATTATTATSARDLDTRPEENRVGSQDPDISVPMHVDGDGAGDKSNVQFSGFDLEF</sequence>
<evidence type="ECO:0000256" key="5">
    <source>
        <dbReference type="ARBA" id="ARBA00023242"/>
    </source>
</evidence>
<dbReference type="InterPro" id="IPR001005">
    <property type="entry name" value="SANT/Myb"/>
</dbReference>
<feature type="region of interest" description="Disordered" evidence="6">
    <location>
        <begin position="62"/>
        <end position="100"/>
    </location>
</feature>
<dbReference type="EMBL" id="JAEFBJ010000005">
    <property type="protein sequence ID" value="KAG7610602.1"/>
    <property type="molecule type" value="Genomic_DNA"/>
</dbReference>
<dbReference type="OrthoDB" id="691673at2759"/>
<dbReference type="GO" id="GO:0003677">
    <property type="term" value="F:DNA binding"/>
    <property type="evidence" value="ECO:0007669"/>
    <property type="project" value="UniProtKB-KW"/>
</dbReference>
<dbReference type="PANTHER" id="PTHR21654:SF61">
    <property type="entry name" value="TRIHELIX TRANSCRIPTION FACTOR GTL2"/>
    <property type="match status" value="1"/>
</dbReference>
<keyword evidence="4" id="KW-0804">Transcription</keyword>
<keyword evidence="2" id="KW-0805">Transcription regulation</keyword>
<dbReference type="AlphaFoldDB" id="A0A8T2DJF4"/>
<dbReference type="InterPro" id="IPR044822">
    <property type="entry name" value="Myb_DNA-bind_4"/>
</dbReference>
<dbReference type="GO" id="GO:0005634">
    <property type="term" value="C:nucleus"/>
    <property type="evidence" value="ECO:0007669"/>
    <property type="project" value="UniProtKB-SubCell"/>
</dbReference>
<evidence type="ECO:0000313" key="9">
    <source>
        <dbReference type="Proteomes" id="UP000694251"/>
    </source>
</evidence>
<gene>
    <name evidence="8" type="ORF">ISN44_As05g025980</name>
</gene>
<dbReference type="GO" id="GO:0006355">
    <property type="term" value="P:regulation of DNA-templated transcription"/>
    <property type="evidence" value="ECO:0007669"/>
    <property type="project" value="UniProtKB-ARBA"/>
</dbReference>
<evidence type="ECO:0000256" key="6">
    <source>
        <dbReference type="SAM" id="MobiDB-lite"/>
    </source>
</evidence>
<dbReference type="PANTHER" id="PTHR21654">
    <property type="entry name" value="FI21293P1"/>
    <property type="match status" value="1"/>
</dbReference>
<dbReference type="Pfam" id="PF13837">
    <property type="entry name" value="Myb_DNA-bind_4"/>
    <property type="match status" value="2"/>
</dbReference>
<feature type="domain" description="Myb-like" evidence="7">
    <location>
        <begin position="459"/>
        <end position="526"/>
    </location>
</feature>
<feature type="compositionally biased region" description="Pro residues" evidence="6">
    <location>
        <begin position="16"/>
        <end position="27"/>
    </location>
</feature>
<reference evidence="8 9" key="1">
    <citation type="submission" date="2020-12" db="EMBL/GenBank/DDBJ databases">
        <title>Concerted genomic and epigenomic changes stabilize Arabidopsis allopolyploids.</title>
        <authorList>
            <person name="Chen Z."/>
        </authorList>
    </citation>
    <scope>NUCLEOTIDE SEQUENCE [LARGE SCALE GENOMIC DNA]</scope>
    <source>
        <strain evidence="8">As9502</strain>
        <tissue evidence="8">Leaf</tissue>
    </source>
</reference>
<proteinExistence type="predicted"/>
<feature type="region of interest" description="Disordered" evidence="6">
    <location>
        <begin position="434"/>
        <end position="458"/>
    </location>
</feature>
<feature type="compositionally biased region" description="Low complexity" evidence="6">
    <location>
        <begin position="435"/>
        <end position="444"/>
    </location>
</feature>
<dbReference type="PROSITE" id="PS50090">
    <property type="entry name" value="MYB_LIKE"/>
    <property type="match status" value="1"/>
</dbReference>
<organism evidence="8 9">
    <name type="scientific">Arabidopsis suecica</name>
    <name type="common">Swedish thale-cress</name>
    <name type="synonym">Cardaminopsis suecica</name>
    <dbReference type="NCBI Taxonomy" id="45249"/>
    <lineage>
        <taxon>Eukaryota</taxon>
        <taxon>Viridiplantae</taxon>
        <taxon>Streptophyta</taxon>
        <taxon>Embryophyta</taxon>
        <taxon>Tracheophyta</taxon>
        <taxon>Spermatophyta</taxon>
        <taxon>Magnoliopsida</taxon>
        <taxon>eudicotyledons</taxon>
        <taxon>Gunneridae</taxon>
        <taxon>Pentapetalae</taxon>
        <taxon>rosids</taxon>
        <taxon>malvids</taxon>
        <taxon>Brassicales</taxon>
        <taxon>Brassicaceae</taxon>
        <taxon>Camelineae</taxon>
        <taxon>Arabidopsis</taxon>
    </lineage>
</organism>
<protein>
    <submittedName>
        <fullName evidence="8">Myb-like domain</fullName>
    </submittedName>
</protein>
<comment type="caution">
    <text evidence="8">The sequence shown here is derived from an EMBL/GenBank/DDBJ whole genome shotgun (WGS) entry which is preliminary data.</text>
</comment>
<dbReference type="CDD" id="cd12203">
    <property type="entry name" value="GT1"/>
    <property type="match status" value="1"/>
</dbReference>
<evidence type="ECO:0000256" key="2">
    <source>
        <dbReference type="ARBA" id="ARBA00023015"/>
    </source>
</evidence>
<feature type="region of interest" description="Disordered" evidence="6">
    <location>
        <begin position="382"/>
        <end position="414"/>
    </location>
</feature>
<feature type="region of interest" description="Disordered" evidence="6">
    <location>
        <begin position="11"/>
        <end position="41"/>
    </location>
</feature>
<name>A0A8T2DJF4_ARASU</name>
<evidence type="ECO:0000313" key="8">
    <source>
        <dbReference type="EMBL" id="KAG7610602.1"/>
    </source>
</evidence>
<evidence type="ECO:0000256" key="1">
    <source>
        <dbReference type="ARBA" id="ARBA00004123"/>
    </source>
</evidence>
<keyword evidence="9" id="KW-1185">Reference proteome</keyword>
<feature type="compositionally biased region" description="Polar residues" evidence="6">
    <location>
        <begin position="384"/>
        <end position="396"/>
    </location>
</feature>
<feature type="compositionally biased region" description="Basic and acidic residues" evidence="6">
    <location>
        <begin position="448"/>
        <end position="458"/>
    </location>
</feature>
<keyword evidence="3" id="KW-0238">DNA-binding</keyword>
<feature type="compositionally biased region" description="Low complexity" evidence="6">
    <location>
        <begin position="561"/>
        <end position="574"/>
    </location>
</feature>
<evidence type="ECO:0000259" key="7">
    <source>
        <dbReference type="PROSITE" id="PS50090"/>
    </source>
</evidence>
<feature type="region of interest" description="Disordered" evidence="6">
    <location>
        <begin position="557"/>
        <end position="619"/>
    </location>
</feature>
<accession>A0A8T2DJF4</accession>
<keyword evidence="5" id="KW-0539">Nucleus</keyword>
<comment type="subcellular location">
    <subcellularLocation>
        <location evidence="1">Nucleus</location>
    </subcellularLocation>
</comment>
<evidence type="ECO:0000256" key="4">
    <source>
        <dbReference type="ARBA" id="ARBA00023163"/>
    </source>
</evidence>